<feature type="transmembrane region" description="Helical" evidence="1">
    <location>
        <begin position="121"/>
        <end position="142"/>
    </location>
</feature>
<dbReference type="RefSeq" id="WP_213125621.1">
    <property type="nucleotide sequence ID" value="NZ_JAGYPG010000002.1"/>
</dbReference>
<proteinExistence type="predicted"/>
<feature type="transmembrane region" description="Helical" evidence="1">
    <location>
        <begin position="9"/>
        <end position="27"/>
    </location>
</feature>
<keyword evidence="1" id="KW-0812">Transmembrane</keyword>
<organism evidence="2 3">
    <name type="scientific">Lederbergia citri</name>
    <dbReference type="NCBI Taxonomy" id="2833580"/>
    <lineage>
        <taxon>Bacteria</taxon>
        <taxon>Bacillati</taxon>
        <taxon>Bacillota</taxon>
        <taxon>Bacilli</taxon>
        <taxon>Bacillales</taxon>
        <taxon>Bacillaceae</taxon>
        <taxon>Lederbergia</taxon>
    </lineage>
</organism>
<keyword evidence="3" id="KW-1185">Reference proteome</keyword>
<evidence type="ECO:0000313" key="2">
    <source>
        <dbReference type="EMBL" id="MBS4196490.1"/>
    </source>
</evidence>
<protein>
    <submittedName>
        <fullName evidence="2">Uncharacterized protein</fullName>
    </submittedName>
</protein>
<dbReference type="AlphaFoldDB" id="A0A942YIH8"/>
<dbReference type="Proteomes" id="UP000681414">
    <property type="component" value="Unassembled WGS sequence"/>
</dbReference>
<comment type="caution">
    <text evidence="2">The sequence shown here is derived from an EMBL/GenBank/DDBJ whole genome shotgun (WGS) entry which is preliminary data.</text>
</comment>
<evidence type="ECO:0000256" key="1">
    <source>
        <dbReference type="SAM" id="Phobius"/>
    </source>
</evidence>
<dbReference type="EMBL" id="JAGYPG010000002">
    <property type="protein sequence ID" value="MBS4196490.1"/>
    <property type="molecule type" value="Genomic_DNA"/>
</dbReference>
<sequence length="148" mass="16995">MTYQEKKSIVSLISAILIFGTYCLYMFPQRPEGGLESLETFRYWGSFVLILTLFSIIAHILISIFFNIIFRMTTGEKEPTFADELDKLIELKANRISFFVFIIGFLLAMGSLVIYQPSQVMFIILIFSGFISDVTGSITKLYHYRKGV</sequence>
<feature type="transmembrane region" description="Helical" evidence="1">
    <location>
        <begin position="47"/>
        <end position="70"/>
    </location>
</feature>
<accession>A0A942YIH8</accession>
<reference evidence="2 3" key="1">
    <citation type="submission" date="2021-05" db="EMBL/GenBank/DDBJ databases">
        <title>Novel Bacillus species.</title>
        <authorList>
            <person name="Liu G."/>
        </authorList>
    </citation>
    <scope>NUCLEOTIDE SEQUENCE [LARGE SCALE GENOMIC DNA]</scope>
    <source>
        <strain evidence="3">FJAT-49780</strain>
    </source>
</reference>
<evidence type="ECO:0000313" key="3">
    <source>
        <dbReference type="Proteomes" id="UP000681414"/>
    </source>
</evidence>
<keyword evidence="1" id="KW-1133">Transmembrane helix</keyword>
<feature type="transmembrane region" description="Helical" evidence="1">
    <location>
        <begin position="96"/>
        <end position="115"/>
    </location>
</feature>
<name>A0A942YIH8_9BACI</name>
<gene>
    <name evidence="2" type="ORF">KHA97_15605</name>
</gene>
<keyword evidence="1" id="KW-0472">Membrane</keyword>